<reference evidence="3" key="1">
    <citation type="journal article" date="2013" name="Nature">
        <title>Draft genome of the wheat A-genome progenitor Triticum urartu.</title>
        <authorList>
            <person name="Ling H.Q."/>
            <person name="Zhao S."/>
            <person name="Liu D."/>
            <person name="Wang J."/>
            <person name="Sun H."/>
            <person name="Zhang C."/>
            <person name="Fan H."/>
            <person name="Li D."/>
            <person name="Dong L."/>
            <person name="Tao Y."/>
            <person name="Gao C."/>
            <person name="Wu H."/>
            <person name="Li Y."/>
            <person name="Cui Y."/>
            <person name="Guo X."/>
            <person name="Zheng S."/>
            <person name="Wang B."/>
            <person name="Yu K."/>
            <person name="Liang Q."/>
            <person name="Yang W."/>
            <person name="Lou X."/>
            <person name="Chen J."/>
            <person name="Feng M."/>
            <person name="Jian J."/>
            <person name="Zhang X."/>
            <person name="Luo G."/>
            <person name="Jiang Y."/>
            <person name="Liu J."/>
            <person name="Wang Z."/>
            <person name="Sha Y."/>
            <person name="Zhang B."/>
            <person name="Wu H."/>
            <person name="Tang D."/>
            <person name="Shen Q."/>
            <person name="Xue P."/>
            <person name="Zou S."/>
            <person name="Wang X."/>
            <person name="Liu X."/>
            <person name="Wang F."/>
            <person name="Yang Y."/>
            <person name="An X."/>
            <person name="Dong Z."/>
            <person name="Zhang K."/>
            <person name="Zhang X."/>
            <person name="Luo M.C."/>
            <person name="Dvorak J."/>
            <person name="Tong Y."/>
            <person name="Wang J."/>
            <person name="Yang H."/>
            <person name="Li Z."/>
            <person name="Wang D."/>
            <person name="Zhang A."/>
            <person name="Wang J."/>
        </authorList>
    </citation>
    <scope>NUCLEOTIDE SEQUENCE</scope>
    <source>
        <strain evidence="3">cv. G1812</strain>
    </source>
</reference>
<evidence type="ECO:0000259" key="1">
    <source>
        <dbReference type="Pfam" id="PF20241"/>
    </source>
</evidence>
<dbReference type="InterPro" id="IPR046533">
    <property type="entry name" value="DUF6598"/>
</dbReference>
<feature type="domain" description="DUF6598" evidence="1">
    <location>
        <begin position="6"/>
        <end position="149"/>
    </location>
</feature>
<evidence type="ECO:0000313" key="2">
    <source>
        <dbReference type="EnsemblPlants" id="TuG1812G0200003865.01.T01.cds379725"/>
    </source>
</evidence>
<dbReference type="Gramene" id="TuG1812G0200003865.01.T01">
    <property type="protein sequence ID" value="TuG1812G0200003865.01.T01.cds379725"/>
    <property type="gene ID" value="TuG1812G0200003865.01"/>
</dbReference>
<dbReference type="AlphaFoldDB" id="A0A8R7PH91"/>
<evidence type="ECO:0000313" key="3">
    <source>
        <dbReference type="Proteomes" id="UP000015106"/>
    </source>
</evidence>
<dbReference type="Proteomes" id="UP000015106">
    <property type="component" value="Chromosome 2"/>
</dbReference>
<dbReference type="PANTHER" id="PTHR33065:SF103">
    <property type="entry name" value="DUF6598 DOMAIN-CONTAINING PROTEIN"/>
    <property type="match status" value="1"/>
</dbReference>
<dbReference type="EnsemblPlants" id="TuG1812G0200003865.01.T01">
    <property type="protein sequence ID" value="TuG1812G0200003865.01.T01.cds379725"/>
    <property type="gene ID" value="TuG1812G0200003865.01"/>
</dbReference>
<reference evidence="2" key="2">
    <citation type="submission" date="2018-03" db="EMBL/GenBank/DDBJ databases">
        <title>The Triticum urartu genome reveals the dynamic nature of wheat genome evolution.</title>
        <authorList>
            <person name="Ling H."/>
            <person name="Ma B."/>
            <person name="Shi X."/>
            <person name="Liu H."/>
            <person name="Dong L."/>
            <person name="Sun H."/>
            <person name="Cao Y."/>
            <person name="Gao Q."/>
            <person name="Zheng S."/>
            <person name="Li Y."/>
            <person name="Yu Y."/>
            <person name="Du H."/>
            <person name="Qi M."/>
            <person name="Li Y."/>
            <person name="Yu H."/>
            <person name="Cui Y."/>
            <person name="Wang N."/>
            <person name="Chen C."/>
            <person name="Wu H."/>
            <person name="Zhao Y."/>
            <person name="Zhang J."/>
            <person name="Li Y."/>
            <person name="Zhou W."/>
            <person name="Zhang B."/>
            <person name="Hu W."/>
            <person name="Eijk M."/>
            <person name="Tang J."/>
            <person name="Witsenboer H."/>
            <person name="Zhao S."/>
            <person name="Li Z."/>
            <person name="Zhang A."/>
            <person name="Wang D."/>
            <person name="Liang C."/>
        </authorList>
    </citation>
    <scope>NUCLEOTIDE SEQUENCE [LARGE SCALE GENOMIC DNA]</scope>
    <source>
        <strain evidence="2">cv. G1812</strain>
    </source>
</reference>
<proteinExistence type="predicted"/>
<keyword evidence="3" id="KW-1185">Reference proteome</keyword>
<dbReference type="PANTHER" id="PTHR33065">
    <property type="entry name" value="OS07G0486400 PROTEIN"/>
    <property type="match status" value="1"/>
</dbReference>
<organism evidence="2 3">
    <name type="scientific">Triticum urartu</name>
    <name type="common">Red wild einkorn</name>
    <name type="synonym">Crithodium urartu</name>
    <dbReference type="NCBI Taxonomy" id="4572"/>
    <lineage>
        <taxon>Eukaryota</taxon>
        <taxon>Viridiplantae</taxon>
        <taxon>Streptophyta</taxon>
        <taxon>Embryophyta</taxon>
        <taxon>Tracheophyta</taxon>
        <taxon>Spermatophyta</taxon>
        <taxon>Magnoliopsida</taxon>
        <taxon>Liliopsida</taxon>
        <taxon>Poales</taxon>
        <taxon>Poaceae</taxon>
        <taxon>BOP clade</taxon>
        <taxon>Pooideae</taxon>
        <taxon>Triticodae</taxon>
        <taxon>Triticeae</taxon>
        <taxon>Triticinae</taxon>
        <taxon>Triticum</taxon>
    </lineage>
</organism>
<protein>
    <recommendedName>
        <fullName evidence="1">DUF6598 domain-containing protein</fullName>
    </recommendedName>
</protein>
<accession>A0A8R7PH91</accession>
<reference evidence="2" key="3">
    <citation type="submission" date="2022-06" db="UniProtKB">
        <authorList>
            <consortium name="EnsemblPlants"/>
        </authorList>
    </citation>
    <scope>IDENTIFICATION</scope>
</reference>
<sequence length="155" mass="17307">MTYRTYFNDRSFTSELSTLEMAFEEIVQSVEATISVKVVDGSWPDGLCGVFCASIDNIDDLKVKLLECADVRLPLDADGKIKLRCEVVSVGLEGLLNISVMEHCINGDQVVENQCREHVKSHEVVFEPKKSGTSSSIELIVGSCRMEVSWFLFSY</sequence>
<dbReference type="Pfam" id="PF20241">
    <property type="entry name" value="DUF6598"/>
    <property type="match status" value="1"/>
</dbReference>
<name>A0A8R7PH91_TRIUA</name>